<evidence type="ECO:0000256" key="2">
    <source>
        <dbReference type="ARBA" id="ARBA00019180"/>
    </source>
</evidence>
<name>R4WIN0_RIPPE</name>
<dbReference type="InterPro" id="IPR016565">
    <property type="entry name" value="Proteasome_assmbl_chp_1"/>
</dbReference>
<protein>
    <recommendedName>
        <fullName evidence="2">Proteasome assembly chaperone 1</fullName>
    </recommendedName>
</protein>
<proteinExistence type="evidence at transcript level"/>
<evidence type="ECO:0000256" key="1">
    <source>
        <dbReference type="ARBA" id="ARBA00005261"/>
    </source>
</evidence>
<dbReference type="GO" id="GO:0080129">
    <property type="term" value="P:proteasome core complex assembly"/>
    <property type="evidence" value="ECO:0007669"/>
    <property type="project" value="TreeGrafter"/>
</dbReference>
<reference evidence="4" key="1">
    <citation type="journal article" date="2013" name="PLoS ONE">
        <title>Gene expression in gut symbiotic organ of stinkbug affected by extracellular bacterial symbiont.</title>
        <authorList>
            <person name="Futahashi R."/>
            <person name="Tanaka K."/>
            <person name="Tanahashi M."/>
            <person name="Nikoh N."/>
            <person name="Kikuchi Y."/>
            <person name="Lee B.L."/>
            <person name="Fukatsu T."/>
        </authorList>
    </citation>
    <scope>NUCLEOTIDE SEQUENCE</scope>
    <source>
        <tissue evidence="4">Midgut</tissue>
    </source>
</reference>
<sequence>MATFFGEVILPSSRAFFDDLDDSDNDDAELLDKFKPKLVLNYQEKDLMDHNYDALIISEGAVAKGFTQNYMISKESKLVAEVNLEKESEDNFSDVFILNPRKVESTKLYLLGNNCLLLQLSENIDLGLANQLTVLIHPILNKCQRIITLVSRHNSDFRCDSVNDLPLAFVRALATSGQALPPPLKHLEQPNFISNVSASVIGWCEASNRAGLMLILYSDQMTLDAFTLAPLSKAFSETGLSKYIINKQPVLSSTDPLKNLDKSFMYM</sequence>
<keyword evidence="3" id="KW-0143">Chaperone</keyword>
<dbReference type="PANTHER" id="PTHR15069:SF1">
    <property type="entry name" value="PROTEASOME ASSEMBLY CHAPERONE 1"/>
    <property type="match status" value="1"/>
</dbReference>
<dbReference type="EMBL" id="AK417300">
    <property type="protein sequence ID" value="BAN20515.1"/>
    <property type="molecule type" value="mRNA"/>
</dbReference>
<accession>R4WIN0</accession>
<evidence type="ECO:0000256" key="3">
    <source>
        <dbReference type="ARBA" id="ARBA00023186"/>
    </source>
</evidence>
<organism evidence="4">
    <name type="scientific">Riptortus pedestris</name>
    <name type="common">Bean bug</name>
    <dbReference type="NCBI Taxonomy" id="329032"/>
    <lineage>
        <taxon>Eukaryota</taxon>
        <taxon>Metazoa</taxon>
        <taxon>Ecdysozoa</taxon>
        <taxon>Arthropoda</taxon>
        <taxon>Hexapoda</taxon>
        <taxon>Insecta</taxon>
        <taxon>Pterygota</taxon>
        <taxon>Neoptera</taxon>
        <taxon>Paraneoptera</taxon>
        <taxon>Hemiptera</taxon>
        <taxon>Heteroptera</taxon>
        <taxon>Panheteroptera</taxon>
        <taxon>Pentatomomorpha</taxon>
        <taxon>Coreoidea</taxon>
        <taxon>Alydidae</taxon>
        <taxon>Riptortus</taxon>
    </lineage>
</organism>
<dbReference type="Pfam" id="PF16094">
    <property type="entry name" value="PAC1"/>
    <property type="match status" value="1"/>
</dbReference>
<comment type="similarity">
    <text evidence="1">Belongs to the PSMG1 family.</text>
</comment>
<dbReference type="GO" id="GO:0005783">
    <property type="term" value="C:endoplasmic reticulum"/>
    <property type="evidence" value="ECO:0007669"/>
    <property type="project" value="InterPro"/>
</dbReference>
<dbReference type="PANTHER" id="PTHR15069">
    <property type="entry name" value="PROTEASOME ASSEMBLY CHAPERONE 1"/>
    <property type="match status" value="1"/>
</dbReference>
<evidence type="ECO:0000313" key="4">
    <source>
        <dbReference type="EMBL" id="BAN20515.1"/>
    </source>
</evidence>
<dbReference type="GO" id="GO:0070628">
    <property type="term" value="F:proteasome binding"/>
    <property type="evidence" value="ECO:0007669"/>
    <property type="project" value="TreeGrafter"/>
</dbReference>
<dbReference type="AlphaFoldDB" id="R4WIN0"/>